<feature type="binding site" evidence="3">
    <location>
        <position position="219"/>
    </location>
    <ligand>
        <name>NAD(+)</name>
        <dbReference type="ChEBI" id="CHEBI:57540"/>
    </ligand>
</feature>
<keyword evidence="2 3" id="KW-0520">NAD</keyword>
<keyword evidence="3" id="KW-0963">Cytoplasm</keyword>
<dbReference type="HAMAP" id="MF_01121">
    <property type="entry name" value="Sirtuin_ClassIII"/>
    <property type="match status" value="1"/>
</dbReference>
<comment type="function">
    <text evidence="3">NAD-dependent lysine deacetylase and desuccinylase that specifically removes acetyl and succinyl groups on target proteins. Modulates the activities of several proteins which are inactive in their acylated form.</text>
</comment>
<evidence type="ECO:0000256" key="3">
    <source>
        <dbReference type="HAMAP-Rule" id="MF_01121"/>
    </source>
</evidence>
<feature type="binding site" evidence="3 4">
    <location>
        <position position="119"/>
    </location>
    <ligand>
        <name>Zn(2+)</name>
        <dbReference type="ChEBI" id="CHEBI:29105"/>
    </ligand>
</feature>
<organism evidence="6 7">
    <name type="scientific">Sphingomonas humi</name>
    <dbReference type="NCBI Taxonomy" id="335630"/>
    <lineage>
        <taxon>Bacteria</taxon>
        <taxon>Pseudomonadati</taxon>
        <taxon>Pseudomonadota</taxon>
        <taxon>Alphaproteobacteria</taxon>
        <taxon>Sphingomonadales</taxon>
        <taxon>Sphingomonadaceae</taxon>
        <taxon>Sphingomonas</taxon>
    </lineage>
</organism>
<feature type="binding site" evidence="3">
    <location>
        <begin position="201"/>
        <end position="203"/>
    </location>
    <ligand>
        <name>NAD(+)</name>
        <dbReference type="ChEBI" id="CHEBI:57540"/>
    </ligand>
</feature>
<feature type="binding site" evidence="3">
    <location>
        <position position="58"/>
    </location>
    <ligand>
        <name>substrate</name>
    </ligand>
</feature>
<dbReference type="RefSeq" id="WP_344709820.1">
    <property type="nucleotide sequence ID" value="NZ_BAAAZD010000002.1"/>
</dbReference>
<keyword evidence="7" id="KW-1185">Reference proteome</keyword>
<comment type="catalytic activity">
    <reaction evidence="3">
        <text>N(6)-succinyl-L-lysyl-[protein] + NAD(+) + H2O = 2''-O-succinyl-ADP-D-ribose + nicotinamide + L-lysyl-[protein]</text>
        <dbReference type="Rhea" id="RHEA:47668"/>
        <dbReference type="Rhea" id="RHEA-COMP:9752"/>
        <dbReference type="Rhea" id="RHEA-COMP:11877"/>
        <dbReference type="ChEBI" id="CHEBI:15377"/>
        <dbReference type="ChEBI" id="CHEBI:17154"/>
        <dbReference type="ChEBI" id="CHEBI:29969"/>
        <dbReference type="ChEBI" id="CHEBI:57540"/>
        <dbReference type="ChEBI" id="CHEBI:87830"/>
        <dbReference type="ChEBI" id="CHEBI:87832"/>
    </reaction>
</comment>
<feature type="binding site" evidence="3 4">
    <location>
        <position position="138"/>
    </location>
    <ligand>
        <name>Zn(2+)</name>
        <dbReference type="ChEBI" id="CHEBI:29105"/>
    </ligand>
</feature>
<dbReference type="InterPro" id="IPR003000">
    <property type="entry name" value="Sirtuin"/>
</dbReference>
<dbReference type="PANTHER" id="PTHR11085">
    <property type="entry name" value="NAD-DEPENDENT PROTEIN DEACYLASE SIRTUIN-5, MITOCHONDRIAL-RELATED"/>
    <property type="match status" value="1"/>
</dbReference>
<keyword evidence="3 4" id="KW-0862">Zinc</keyword>
<comment type="subcellular location">
    <subcellularLocation>
        <location evidence="3">Cytoplasm</location>
    </subcellularLocation>
</comment>
<accession>A0ABP7S1K4</accession>
<evidence type="ECO:0000313" key="7">
    <source>
        <dbReference type="Proteomes" id="UP001501310"/>
    </source>
</evidence>
<evidence type="ECO:0000256" key="1">
    <source>
        <dbReference type="ARBA" id="ARBA00022679"/>
    </source>
</evidence>
<gene>
    <name evidence="3 6" type="primary">cobB</name>
    <name evidence="6" type="ORF">GCM10022211_16870</name>
</gene>
<comment type="caution">
    <text evidence="6">The sequence shown here is derived from an EMBL/GenBank/DDBJ whole genome shotgun (WGS) entry which is preliminary data.</text>
</comment>
<dbReference type="Gene3D" id="3.40.50.1220">
    <property type="entry name" value="TPP-binding domain"/>
    <property type="match status" value="1"/>
</dbReference>
<protein>
    <recommendedName>
        <fullName evidence="3">NAD-dependent protein deacylase</fullName>
        <ecNumber evidence="3">2.3.1.286</ecNumber>
    </recommendedName>
    <alternativeName>
        <fullName evidence="3">Regulatory protein SIR2 homolog</fullName>
    </alternativeName>
</protein>
<dbReference type="PANTHER" id="PTHR11085:SF4">
    <property type="entry name" value="NAD-DEPENDENT PROTEIN DEACYLASE"/>
    <property type="match status" value="1"/>
</dbReference>
<dbReference type="PROSITE" id="PS50305">
    <property type="entry name" value="SIRTUIN"/>
    <property type="match status" value="1"/>
</dbReference>
<name>A0ABP7S1K4_9SPHN</name>
<feature type="binding site" evidence="3 4">
    <location>
        <position position="116"/>
    </location>
    <ligand>
        <name>Zn(2+)</name>
        <dbReference type="ChEBI" id="CHEBI:29105"/>
    </ligand>
</feature>
<dbReference type="Proteomes" id="UP001501310">
    <property type="component" value="Unassembled WGS sequence"/>
</dbReference>
<dbReference type="CDD" id="cd01412">
    <property type="entry name" value="SIRT5_Af1_CobB"/>
    <property type="match status" value="1"/>
</dbReference>
<dbReference type="EMBL" id="BAAAZD010000002">
    <property type="protein sequence ID" value="GAA4005232.1"/>
    <property type="molecule type" value="Genomic_DNA"/>
</dbReference>
<reference evidence="7" key="1">
    <citation type="journal article" date="2019" name="Int. J. Syst. Evol. Microbiol.">
        <title>The Global Catalogue of Microorganisms (GCM) 10K type strain sequencing project: providing services to taxonomists for standard genome sequencing and annotation.</title>
        <authorList>
            <consortium name="The Broad Institute Genomics Platform"/>
            <consortium name="The Broad Institute Genome Sequencing Center for Infectious Disease"/>
            <person name="Wu L."/>
            <person name="Ma J."/>
        </authorList>
    </citation>
    <scope>NUCLEOTIDE SEQUENCE [LARGE SCALE GENOMIC DNA]</scope>
    <source>
        <strain evidence="7">JCM 16603</strain>
    </source>
</reference>
<dbReference type="InterPro" id="IPR026590">
    <property type="entry name" value="Ssirtuin_cat_dom"/>
</dbReference>
<evidence type="ECO:0000256" key="2">
    <source>
        <dbReference type="ARBA" id="ARBA00023027"/>
    </source>
</evidence>
<dbReference type="InterPro" id="IPR027546">
    <property type="entry name" value="Sirtuin_class_III"/>
</dbReference>
<comment type="cofactor">
    <cofactor evidence="3">
        <name>Zn(2+)</name>
        <dbReference type="ChEBI" id="CHEBI:29105"/>
    </cofactor>
    <text evidence="3">Binds 1 zinc ion per subunit.</text>
</comment>
<feature type="binding site" evidence="3">
    <location>
        <begin position="90"/>
        <end position="93"/>
    </location>
    <ligand>
        <name>NAD(+)</name>
        <dbReference type="ChEBI" id="CHEBI:57540"/>
    </ligand>
</feature>
<comment type="domain">
    <text evidence="3">2 residues (Tyr-55 and Arg-58) present in a large hydrophobic pocket are probably involved in substrate specificity. They are important for desuccinylation activity, but dispensable for deacetylation activity.</text>
</comment>
<dbReference type="EC" id="2.3.1.286" evidence="3"/>
<evidence type="ECO:0000256" key="4">
    <source>
        <dbReference type="PROSITE-ProRule" id="PRU00236"/>
    </source>
</evidence>
<feature type="binding site" evidence="3">
    <location>
        <position position="55"/>
    </location>
    <ligand>
        <name>substrate</name>
    </ligand>
</feature>
<keyword evidence="3 4" id="KW-0479">Metal-binding</keyword>
<dbReference type="Gene3D" id="3.30.1600.10">
    <property type="entry name" value="SIR2/SIRT2 'Small Domain"/>
    <property type="match status" value="1"/>
</dbReference>
<dbReference type="SUPFAM" id="SSF52467">
    <property type="entry name" value="DHS-like NAD/FAD-binding domain"/>
    <property type="match status" value="1"/>
</dbReference>
<comment type="similarity">
    <text evidence="3">Belongs to the sirtuin family. Class III subfamily.</text>
</comment>
<dbReference type="InterPro" id="IPR050134">
    <property type="entry name" value="NAD-dep_sirtuin_deacylases"/>
</dbReference>
<evidence type="ECO:0000313" key="6">
    <source>
        <dbReference type="EMBL" id="GAA4005232.1"/>
    </source>
</evidence>
<keyword evidence="1" id="KW-0808">Transferase</keyword>
<feature type="binding site" evidence="3">
    <location>
        <begin position="11"/>
        <end position="30"/>
    </location>
    <ligand>
        <name>NAD(+)</name>
        <dbReference type="ChEBI" id="CHEBI:57540"/>
    </ligand>
</feature>
<comment type="catalytic activity">
    <reaction evidence="3">
        <text>N(6)-acetyl-L-lysyl-[protein] + NAD(+) + H2O = 2''-O-acetyl-ADP-D-ribose + nicotinamide + L-lysyl-[protein]</text>
        <dbReference type="Rhea" id="RHEA:43636"/>
        <dbReference type="Rhea" id="RHEA-COMP:9752"/>
        <dbReference type="Rhea" id="RHEA-COMP:10731"/>
        <dbReference type="ChEBI" id="CHEBI:15377"/>
        <dbReference type="ChEBI" id="CHEBI:17154"/>
        <dbReference type="ChEBI" id="CHEBI:29969"/>
        <dbReference type="ChEBI" id="CHEBI:57540"/>
        <dbReference type="ChEBI" id="CHEBI:61930"/>
        <dbReference type="ChEBI" id="CHEBI:83767"/>
        <dbReference type="EC" id="2.3.1.286"/>
    </reaction>
</comment>
<dbReference type="InterPro" id="IPR026591">
    <property type="entry name" value="Sirtuin_cat_small_dom_sf"/>
</dbReference>
<feature type="active site" description="Proton acceptor" evidence="3 4">
    <location>
        <position position="108"/>
    </location>
</feature>
<dbReference type="InterPro" id="IPR029035">
    <property type="entry name" value="DHS-like_NAD/FAD-binding_dom"/>
</dbReference>
<feature type="domain" description="Deacetylase sirtuin-type" evidence="5">
    <location>
        <begin position="1"/>
        <end position="232"/>
    </location>
</feature>
<proteinExistence type="inferred from homology"/>
<evidence type="ECO:0000259" key="5">
    <source>
        <dbReference type="PROSITE" id="PS50305"/>
    </source>
</evidence>
<feature type="binding site" evidence="3">
    <location>
        <begin position="175"/>
        <end position="177"/>
    </location>
    <ligand>
        <name>NAD(+)</name>
        <dbReference type="ChEBI" id="CHEBI:57540"/>
    </ligand>
</feature>
<feature type="binding site" evidence="3 4">
    <location>
        <position position="135"/>
    </location>
    <ligand>
        <name>Zn(2+)</name>
        <dbReference type="ChEBI" id="CHEBI:29105"/>
    </ligand>
</feature>
<sequence>MVARSILVLTGAGISADSGVPTFRAADGLWEGHRVEDVATPEAFRRDPSLVHAFYDARRAHLGKVEPNRAHVALAELEQAWPGDFLLVTQNVDDLHDRAGSKNLVHMHGELKRGWCLACGSRFSWSGAMGEGASCPVCATSGQVRPDIVWFGEEPYAMERIEDAVRTCDLFVSIGTSGAVYPAAGLVQTARYVGAHCVELNLEPSQGSIFFHETRLGRASQIVPAWVEELLA</sequence>
<dbReference type="Pfam" id="PF02146">
    <property type="entry name" value="SIR2"/>
    <property type="match status" value="1"/>
</dbReference>